<sequence>MPNRIPSYQICDFLAQKALPITLASISLSPFADPNCPIYKNLYANPPANYVYPDIGDGQPDYAIQVVNRPLCSHMVGR</sequence>
<reference evidence="1" key="1">
    <citation type="submission" date="2020-01" db="EMBL/GenBank/DDBJ databases">
        <authorList>
            <consortium name="DOE Joint Genome Institute"/>
            <person name="Haridas S."/>
            <person name="Albert R."/>
            <person name="Binder M."/>
            <person name="Bloem J."/>
            <person name="Labutti K."/>
            <person name="Salamov A."/>
            <person name="Andreopoulos B."/>
            <person name="Baker S.E."/>
            <person name="Barry K."/>
            <person name="Bills G."/>
            <person name="Bluhm B.H."/>
            <person name="Cannon C."/>
            <person name="Castanera R."/>
            <person name="Culley D.E."/>
            <person name="Daum C."/>
            <person name="Ezra D."/>
            <person name="Gonzalez J.B."/>
            <person name="Henrissat B."/>
            <person name="Kuo A."/>
            <person name="Liang C."/>
            <person name="Lipzen A."/>
            <person name="Lutzoni F."/>
            <person name="Magnuson J."/>
            <person name="Mondo S."/>
            <person name="Nolan M."/>
            <person name="Ohm R."/>
            <person name="Pangilinan J."/>
            <person name="Park H.-J."/>
            <person name="Ramirez L."/>
            <person name="Alfaro M."/>
            <person name="Sun H."/>
            <person name="Tritt A."/>
            <person name="Yoshinaga Y."/>
            <person name="Zwiers L.-H."/>
            <person name="Turgeon B.G."/>
            <person name="Goodwin S.B."/>
            <person name="Spatafora J.W."/>
            <person name="Crous P.W."/>
            <person name="Grigoriev I.V."/>
        </authorList>
    </citation>
    <scope>NUCLEOTIDE SEQUENCE</scope>
    <source>
        <strain evidence="1">IPT5</strain>
    </source>
</reference>
<accession>A0A6A7AQF2</accession>
<evidence type="ECO:0000313" key="2">
    <source>
        <dbReference type="Proteomes" id="UP000799423"/>
    </source>
</evidence>
<proteinExistence type="predicted"/>
<dbReference type="AlphaFoldDB" id="A0A6A7AQF2"/>
<evidence type="ECO:0000313" key="1">
    <source>
        <dbReference type="EMBL" id="KAF2844964.1"/>
    </source>
</evidence>
<organism evidence="1 2">
    <name type="scientific">Plenodomus tracheiphilus IPT5</name>
    <dbReference type="NCBI Taxonomy" id="1408161"/>
    <lineage>
        <taxon>Eukaryota</taxon>
        <taxon>Fungi</taxon>
        <taxon>Dikarya</taxon>
        <taxon>Ascomycota</taxon>
        <taxon>Pezizomycotina</taxon>
        <taxon>Dothideomycetes</taxon>
        <taxon>Pleosporomycetidae</taxon>
        <taxon>Pleosporales</taxon>
        <taxon>Pleosporineae</taxon>
        <taxon>Leptosphaeriaceae</taxon>
        <taxon>Plenodomus</taxon>
    </lineage>
</organism>
<keyword evidence="2" id="KW-1185">Reference proteome</keyword>
<protein>
    <submittedName>
        <fullName evidence="1">Uncharacterized protein</fullName>
    </submittedName>
</protein>
<name>A0A6A7AQF2_9PLEO</name>
<dbReference type="OrthoDB" id="3791947at2759"/>
<gene>
    <name evidence="1" type="ORF">T440DRAFT_546534</name>
</gene>
<dbReference type="EMBL" id="MU006357">
    <property type="protein sequence ID" value="KAF2844964.1"/>
    <property type="molecule type" value="Genomic_DNA"/>
</dbReference>
<dbReference type="Proteomes" id="UP000799423">
    <property type="component" value="Unassembled WGS sequence"/>
</dbReference>